<keyword evidence="1" id="KW-0012">Acyltransferase</keyword>
<dbReference type="PANTHER" id="PTHR38009:SF1">
    <property type="entry name" value="CONSERVED HYPOTHETICAL PHAGE TAIL PROTEIN"/>
    <property type="match status" value="1"/>
</dbReference>
<dbReference type="AlphaFoldDB" id="A0A2U0HWI1"/>
<dbReference type="InterPro" id="IPR010667">
    <property type="entry name" value="Phage_T4_Gp19"/>
</dbReference>
<sequence>MRPPRKTYPPLNMHFVVEFEGQKSISDGQFQSVQGLQARICTKEDSKERKVHFENIVLKRAYQPNSKLIAWCMDAINNHKKQPRNLLIKLLNAQHEPISAWEIEQAVPVGWGVEELHAQDTKILLECIELDYKYFQVIDGDGNVIAPIEDEKETFFEHK</sequence>
<keyword evidence="2" id="KW-1185">Reference proteome</keyword>
<protein>
    <submittedName>
        <fullName evidence="1">Glycerol acyltransferase</fullName>
    </submittedName>
</protein>
<dbReference type="OrthoDB" id="9799891at2"/>
<reference evidence="1 2" key="1">
    <citation type="submission" date="2018-04" db="EMBL/GenBank/DDBJ databases">
        <title>Marixanthomonas spongiae HN-E44 sp. nov., isolated from a marine sponge.</title>
        <authorList>
            <person name="Luo L."/>
            <person name="Zhuang L."/>
        </authorList>
    </citation>
    <scope>NUCLEOTIDE SEQUENCE [LARGE SCALE GENOMIC DNA]</scope>
    <source>
        <strain evidence="1 2">HN-E44</strain>
    </source>
</reference>
<dbReference type="Pfam" id="PF06841">
    <property type="entry name" value="Phage_T4_gp19"/>
    <property type="match status" value="1"/>
</dbReference>
<evidence type="ECO:0000313" key="2">
    <source>
        <dbReference type="Proteomes" id="UP000245962"/>
    </source>
</evidence>
<gene>
    <name evidence="1" type="ORF">DDV96_13900</name>
</gene>
<dbReference type="EMBL" id="QEHR01000010">
    <property type="protein sequence ID" value="PVW13196.1"/>
    <property type="molecule type" value="Genomic_DNA"/>
</dbReference>
<dbReference type="GO" id="GO:0016746">
    <property type="term" value="F:acyltransferase activity"/>
    <property type="evidence" value="ECO:0007669"/>
    <property type="project" value="UniProtKB-KW"/>
</dbReference>
<dbReference type="PANTHER" id="PTHR38009">
    <property type="entry name" value="CONSERVED HYPOTHETICAL PHAGE TAIL PROTEIN"/>
    <property type="match status" value="1"/>
</dbReference>
<proteinExistence type="predicted"/>
<comment type="caution">
    <text evidence="1">The sequence shown here is derived from an EMBL/GenBank/DDBJ whole genome shotgun (WGS) entry which is preliminary data.</text>
</comment>
<dbReference type="NCBIfam" id="TIGR02241">
    <property type="entry name" value="conserved hypothetical phage tail region protein"/>
    <property type="match status" value="1"/>
</dbReference>
<accession>A0A2U0HWI1</accession>
<organism evidence="1 2">
    <name type="scientific">Marixanthomonas spongiae</name>
    <dbReference type="NCBI Taxonomy" id="2174845"/>
    <lineage>
        <taxon>Bacteria</taxon>
        <taxon>Pseudomonadati</taxon>
        <taxon>Bacteroidota</taxon>
        <taxon>Flavobacteriia</taxon>
        <taxon>Flavobacteriales</taxon>
        <taxon>Flavobacteriaceae</taxon>
        <taxon>Marixanthomonas</taxon>
    </lineage>
</organism>
<keyword evidence="1" id="KW-0808">Transferase</keyword>
<evidence type="ECO:0000313" key="1">
    <source>
        <dbReference type="EMBL" id="PVW13196.1"/>
    </source>
</evidence>
<dbReference type="InterPro" id="IPR011747">
    <property type="entry name" value="CHP02241"/>
</dbReference>
<dbReference type="GO" id="GO:0005198">
    <property type="term" value="F:structural molecule activity"/>
    <property type="evidence" value="ECO:0007669"/>
    <property type="project" value="InterPro"/>
</dbReference>
<dbReference type="Proteomes" id="UP000245962">
    <property type="component" value="Unassembled WGS sequence"/>
</dbReference>
<name>A0A2U0HWI1_9FLAO</name>
<dbReference type="RefSeq" id="WP_116695379.1">
    <property type="nucleotide sequence ID" value="NZ_QEHR01000010.1"/>
</dbReference>